<evidence type="ECO:0000313" key="5">
    <source>
        <dbReference type="Proteomes" id="UP000253437"/>
    </source>
</evidence>
<evidence type="ECO:0000256" key="2">
    <source>
        <dbReference type="ARBA" id="ARBA00022729"/>
    </source>
</evidence>
<gene>
    <name evidence="4" type="ORF">DS957_024650</name>
</gene>
<evidence type="ECO:0000313" key="4">
    <source>
        <dbReference type="EMBL" id="RIW03116.1"/>
    </source>
</evidence>
<dbReference type="Gene3D" id="2.60.40.2500">
    <property type="match status" value="1"/>
</dbReference>
<protein>
    <submittedName>
        <fullName evidence="4">Conjugal transfer protein TraH</fullName>
    </submittedName>
</protein>
<accession>A0A8B3D990</accession>
<dbReference type="InterPro" id="IPR010258">
    <property type="entry name" value="Conjugal_tfr_TrbG/VirB9/CagX"/>
</dbReference>
<evidence type="ECO:0000256" key="3">
    <source>
        <dbReference type="SAM" id="SignalP"/>
    </source>
</evidence>
<comment type="similarity">
    <text evidence="1">Belongs to the TrbG/VirB9 family.</text>
</comment>
<reference evidence="4 5" key="1">
    <citation type="submission" date="2018-08" db="EMBL/GenBank/DDBJ databases">
        <title>Vibrio harveyi strains pathogenic to white snook Centropomus viridis Lockington (1877) and potential probiotic bacteria.</title>
        <authorList>
            <person name="Soto-Rodriguez S."/>
            <person name="Gomez-Gil B."/>
            <person name="Lozano-Olvera R."/>
        </authorList>
    </citation>
    <scope>NUCLEOTIDE SEQUENCE [LARGE SCALE GENOMIC DNA]</scope>
    <source>
        <strain evidence="4 5">CAIM 1508</strain>
    </source>
</reference>
<proteinExistence type="inferred from homology"/>
<keyword evidence="2 3" id="KW-0732">Signal</keyword>
<comment type="caution">
    <text evidence="4">The sequence shown here is derived from an EMBL/GenBank/DDBJ whole genome shotgun (WGS) entry which is preliminary data.</text>
</comment>
<dbReference type="InterPro" id="IPR038161">
    <property type="entry name" value="VirB9/CagX/TrbG_C_sf"/>
</dbReference>
<dbReference type="InterPro" id="IPR033645">
    <property type="entry name" value="VirB9/CagX/TrbG_C"/>
</dbReference>
<feature type="signal peptide" evidence="3">
    <location>
        <begin position="1"/>
        <end position="19"/>
    </location>
</feature>
<dbReference type="CDD" id="cd06911">
    <property type="entry name" value="VirB9_CagX_TrbG"/>
    <property type="match status" value="1"/>
</dbReference>
<name>A0A8B3D990_VIBHA</name>
<organism evidence="4 5">
    <name type="scientific">Vibrio harveyi</name>
    <name type="common">Beneckea harveyi</name>
    <dbReference type="NCBI Taxonomy" id="669"/>
    <lineage>
        <taxon>Bacteria</taxon>
        <taxon>Pseudomonadati</taxon>
        <taxon>Pseudomonadota</taxon>
        <taxon>Gammaproteobacteria</taxon>
        <taxon>Vibrionales</taxon>
        <taxon>Vibrionaceae</taxon>
        <taxon>Vibrio</taxon>
    </lineage>
</organism>
<dbReference type="Pfam" id="PF03524">
    <property type="entry name" value="CagX"/>
    <property type="match status" value="1"/>
</dbReference>
<dbReference type="AlphaFoldDB" id="A0A8B3D990"/>
<evidence type="ECO:0000256" key="1">
    <source>
        <dbReference type="ARBA" id="ARBA00006135"/>
    </source>
</evidence>
<dbReference type="EMBL" id="QOUW02000164">
    <property type="protein sequence ID" value="RIW03116.1"/>
    <property type="molecule type" value="Genomic_DNA"/>
</dbReference>
<feature type="chain" id="PRO_5032989577" evidence="3">
    <location>
        <begin position="20"/>
        <end position="255"/>
    </location>
</feature>
<dbReference type="Proteomes" id="UP000253437">
    <property type="component" value="Unassembled WGS sequence"/>
</dbReference>
<sequence>MKKQLITSLVCLMTFSTHALTLPKHQGKDRRIVYAEYDPSDVIAIRTKVGVATLIQLDKNETIVGEHSGLGMGDAAAWGFNVRGNNVFFKPQAQKPNTNLTIVSDLGRTYSFQLFTNKQPFYVVKMRYPKPKKANPTPLKAPCTDGKYNFRYVKWGDEELAPSYAWDDGRFTCMKFSKNAELPVIYQINADGKESLVNYHIEQDTIVIHSVANEYRLRLGERVLGVLSHFVEFAGHNKKASSIKARRVIEEDKHE</sequence>
<dbReference type="RefSeq" id="WP_017819245.1">
    <property type="nucleotide sequence ID" value="NZ_BGNF01000077.1"/>
</dbReference>